<gene>
    <name evidence="3" type="ORF">LOC62_01G000494</name>
</gene>
<feature type="transmembrane region" description="Helical" evidence="2">
    <location>
        <begin position="129"/>
        <end position="154"/>
    </location>
</feature>
<dbReference type="AlphaFoldDB" id="A0AAF0Y3D4"/>
<feature type="region of interest" description="Disordered" evidence="1">
    <location>
        <begin position="867"/>
        <end position="887"/>
    </location>
</feature>
<dbReference type="GeneID" id="87803752"/>
<feature type="compositionally biased region" description="Basic and acidic residues" evidence="1">
    <location>
        <begin position="921"/>
        <end position="930"/>
    </location>
</feature>
<evidence type="ECO:0000256" key="2">
    <source>
        <dbReference type="SAM" id="Phobius"/>
    </source>
</evidence>
<evidence type="ECO:0000313" key="3">
    <source>
        <dbReference type="EMBL" id="WOO76881.1"/>
    </source>
</evidence>
<organism evidence="3 4">
    <name type="scientific">Vanrija pseudolonga</name>
    <dbReference type="NCBI Taxonomy" id="143232"/>
    <lineage>
        <taxon>Eukaryota</taxon>
        <taxon>Fungi</taxon>
        <taxon>Dikarya</taxon>
        <taxon>Basidiomycota</taxon>
        <taxon>Agaricomycotina</taxon>
        <taxon>Tremellomycetes</taxon>
        <taxon>Trichosporonales</taxon>
        <taxon>Trichosporonaceae</taxon>
        <taxon>Vanrija</taxon>
    </lineage>
</organism>
<feature type="region of interest" description="Disordered" evidence="1">
    <location>
        <begin position="916"/>
        <end position="941"/>
    </location>
</feature>
<dbReference type="EMBL" id="CP086714">
    <property type="protein sequence ID" value="WOO76881.1"/>
    <property type="molecule type" value="Genomic_DNA"/>
</dbReference>
<reference evidence="3" key="1">
    <citation type="submission" date="2023-10" db="EMBL/GenBank/DDBJ databases">
        <authorList>
            <person name="Noh H."/>
        </authorList>
    </citation>
    <scope>NUCLEOTIDE SEQUENCE</scope>
    <source>
        <strain evidence="3">DUCC4014</strain>
    </source>
</reference>
<feature type="transmembrane region" description="Helical" evidence="2">
    <location>
        <begin position="96"/>
        <end position="122"/>
    </location>
</feature>
<evidence type="ECO:0000256" key="1">
    <source>
        <dbReference type="SAM" id="MobiDB-lite"/>
    </source>
</evidence>
<proteinExistence type="predicted"/>
<accession>A0AAF0Y3D4</accession>
<keyword evidence="2" id="KW-0472">Membrane</keyword>
<keyword evidence="2" id="KW-0812">Transmembrane</keyword>
<evidence type="ECO:0000313" key="4">
    <source>
        <dbReference type="Proteomes" id="UP000827549"/>
    </source>
</evidence>
<feature type="compositionally biased region" description="Acidic residues" evidence="1">
    <location>
        <begin position="931"/>
        <end position="941"/>
    </location>
</feature>
<keyword evidence="2" id="KW-1133">Transmembrane helix</keyword>
<keyword evidence="4" id="KW-1185">Reference proteome</keyword>
<dbReference type="RefSeq" id="XP_062622913.1">
    <property type="nucleotide sequence ID" value="XM_062766929.1"/>
</dbReference>
<sequence length="941" mass="97867">MYWIQRNDELGDARSARSNSDAVSGWPSPGAVAARSTAFFLPLALADALGAGSSDSESESDEGEGSGAAGGRDALLSLGAVGRGGVDLLLLLTVRLFLIVVITLLLLIVLVIVLLSVLNLVVRAKKLQLLALFILVVVLILVIVTLLLDIILLVNIHAVLLSVGELIGKVAGLDAEVELALVGVNRRDDGAHLVALAEALERLADVLLLVVRDLRLVAQAADVGAVDAEEETVGLDLLDDGSDLLALLEVGDADLGSLLGAGLGLERHLDKLVVGVDAEDLARDKLVDGEARLPVLHEVVEELLDHDTGSDVAADRDEHAVLGDAADKTTDGLTLLEVSDRGDLGVDNLDVLGLGLDARLAGREVNVARGSVNLEDVAHDRVVDVESAVASSEGEIVGRVGRRDTATDVVAELDHGALRVLGDDAAGDNIADDELVNRTSGRRDAGSGLDGALDTLVGNDKKTRGGVLGDDNEVVNPVTDLERGTKLVNAHSAVVGEVAEREEGGELARDERDNDLLGVDLGNDTVDLLADLELGGSDGSGESLANGSDEPLGVLVNLSDANVDGLADKEDVVEVDDEVLAGLRLGNEGAETAEKVDDAALVEDLGHDGGGDLAGLDIGERLEDREVGLDERLLGGQDHAVASRLNGEDADLDARTDLEALLRVLEADVGVVEGPDDAVDAALDIDKETLVGEAANGTLEDLADLELANLHEDLVEDLLLKREEQDAVKGRMADDTGTVVGAGLELAGRGRERGDALVGKVRDVGKALEVVIGAADDSPVGDNADNLDRLEGLADGDGELERRLLVGGEGRGEVEDVGEGRERKAALRGRDRVVEDTSLELLADLVAVVNVGLAKAEVLEVDGAVEEAGDLDVETGGHDGGDETRDELAGEERANVGHLSDAGVNQRLLVERELDDAAAGSERRDSRGDELAGDEDLGWGV</sequence>
<name>A0AAF0Y3D4_9TREE</name>
<feature type="compositionally biased region" description="Basic and acidic residues" evidence="1">
    <location>
        <begin position="875"/>
        <end position="887"/>
    </location>
</feature>
<protein>
    <submittedName>
        <fullName evidence="3">Uncharacterized protein</fullName>
    </submittedName>
</protein>
<dbReference type="Proteomes" id="UP000827549">
    <property type="component" value="Chromosome 1"/>
</dbReference>